<keyword evidence="1" id="KW-0472">Membrane</keyword>
<keyword evidence="1" id="KW-0812">Transmembrane</keyword>
<feature type="transmembrane region" description="Helical" evidence="1">
    <location>
        <begin position="324"/>
        <end position="345"/>
    </location>
</feature>
<evidence type="ECO:0000313" key="3">
    <source>
        <dbReference type="Proteomes" id="UP000031561"/>
    </source>
</evidence>
<evidence type="ECO:0000313" key="2">
    <source>
        <dbReference type="EMBL" id="MCM1981817.1"/>
    </source>
</evidence>
<evidence type="ECO:0000256" key="1">
    <source>
        <dbReference type="SAM" id="Phobius"/>
    </source>
</evidence>
<dbReference type="Proteomes" id="UP000031561">
    <property type="component" value="Unassembled WGS sequence"/>
</dbReference>
<reference evidence="2 3" key="1">
    <citation type="journal article" date="2015" name="Genome Announc.">
        <title>Draft Genome Sequence of Filamentous Marine Cyanobacterium Lyngbya confervoides Strain BDU141951.</title>
        <authorList>
            <person name="Chandrababunaidu M.M."/>
            <person name="Sen D."/>
            <person name="Tripathy S."/>
        </authorList>
    </citation>
    <scope>NUCLEOTIDE SEQUENCE [LARGE SCALE GENOMIC DNA]</scope>
    <source>
        <strain evidence="2 3">BDU141951</strain>
    </source>
</reference>
<dbReference type="PANTHER" id="PTHR47380:SF4">
    <property type="entry name" value="OS02G0533000 PROTEIN"/>
    <property type="match status" value="1"/>
</dbReference>
<proteinExistence type="predicted"/>
<name>A0ABD4SZS6_9CYAN</name>
<keyword evidence="1" id="KW-1133">Transmembrane helix</keyword>
<sequence length="415" mass="47019">MMINPQIAKTIEQLDYRVTVGDVATQSGLNINEAQAGLLTLASDVGAHLQVSQSGDIAYLFPRNYRNILRKKYLSLRLQDLWQKIWAVIFYLIRISFGIFLVISILLIFVTIIIIVIAQSSSDNNDRRSSRSINGGFFPNIWIMPNLSGWFSPRSRPYQSVRSAQGMNFFEAVFSVLFGDGHPNPNLESKRWQKIGKVIRKYKGSVIAEQILPYLDESTPITNEDFMIPVLSRFNGYPEVSEQGEIIYRFPELQTTALNREPVVVSNTLREQPWEFSQASSGQKMLTLGLGILNLGGALVLSILLRDGTIALQLGGLVAFVNSILWVLLAYGIGFLAIPLVRYLWIQRRNQRLEARNDRRERFAAALRSPDLELRQKLKTAREYQSEDVIIGSDNLAYTTEQDLLTQELDRLGDS</sequence>
<dbReference type="PANTHER" id="PTHR47380">
    <property type="entry name" value="OS02G0533000 PROTEIN"/>
    <property type="match status" value="1"/>
</dbReference>
<dbReference type="AlphaFoldDB" id="A0ABD4SZS6"/>
<dbReference type="InterPro" id="IPR044200">
    <property type="entry name" value="At5g03900-like"/>
</dbReference>
<keyword evidence="3" id="KW-1185">Reference proteome</keyword>
<protein>
    <submittedName>
        <fullName evidence="2">Uncharacterized protein</fullName>
    </submittedName>
</protein>
<feature type="transmembrane region" description="Helical" evidence="1">
    <location>
        <begin position="85"/>
        <end position="118"/>
    </location>
</feature>
<dbReference type="EMBL" id="JTHE03000022">
    <property type="protein sequence ID" value="MCM1981817.1"/>
    <property type="molecule type" value="Genomic_DNA"/>
</dbReference>
<comment type="caution">
    <text evidence="2">The sequence shown here is derived from an EMBL/GenBank/DDBJ whole genome shotgun (WGS) entry which is preliminary data.</text>
</comment>
<organism evidence="2 3">
    <name type="scientific">Lyngbya confervoides BDU141951</name>
    <dbReference type="NCBI Taxonomy" id="1574623"/>
    <lineage>
        <taxon>Bacteria</taxon>
        <taxon>Bacillati</taxon>
        <taxon>Cyanobacteriota</taxon>
        <taxon>Cyanophyceae</taxon>
        <taxon>Oscillatoriophycideae</taxon>
        <taxon>Oscillatoriales</taxon>
        <taxon>Microcoleaceae</taxon>
        <taxon>Lyngbya</taxon>
    </lineage>
</organism>
<gene>
    <name evidence="2" type="ORF">QQ91_0003100</name>
</gene>
<accession>A0ABD4SZS6</accession>
<feature type="transmembrane region" description="Helical" evidence="1">
    <location>
        <begin position="285"/>
        <end position="304"/>
    </location>
</feature>